<dbReference type="InterPro" id="IPR020845">
    <property type="entry name" value="AMP-binding_CS"/>
</dbReference>
<dbReference type="Gene3D" id="3.40.50.12780">
    <property type="entry name" value="N-terminal domain of ligase-like"/>
    <property type="match status" value="1"/>
</dbReference>
<evidence type="ECO:0000313" key="5">
    <source>
        <dbReference type="Proteomes" id="UP000234271"/>
    </source>
</evidence>
<evidence type="ECO:0000256" key="2">
    <source>
        <dbReference type="ARBA" id="ARBA00022840"/>
    </source>
</evidence>
<dbReference type="GO" id="GO:0016020">
    <property type="term" value="C:membrane"/>
    <property type="evidence" value="ECO:0007669"/>
    <property type="project" value="TreeGrafter"/>
</dbReference>
<dbReference type="Pfam" id="PF00501">
    <property type="entry name" value="AMP-binding"/>
    <property type="match status" value="1"/>
</dbReference>
<dbReference type="PANTHER" id="PTHR43272">
    <property type="entry name" value="LONG-CHAIN-FATTY-ACID--COA LIGASE"/>
    <property type="match status" value="1"/>
</dbReference>
<dbReference type="Proteomes" id="UP000234271">
    <property type="component" value="Chromosome"/>
</dbReference>
<dbReference type="Pfam" id="PF23562">
    <property type="entry name" value="AMP-binding_C_3"/>
    <property type="match status" value="1"/>
</dbReference>
<proteinExistence type="predicted"/>
<reference evidence="5" key="1">
    <citation type="submission" date="2016-12" db="EMBL/GenBank/DDBJ databases">
        <title>Complete Genome Sequence of Beggiatoa leptomitiformis D-401.</title>
        <authorList>
            <person name="Fomenkov A."/>
            <person name="Vincze T."/>
            <person name="Grabovich M."/>
            <person name="Anton B.P."/>
            <person name="Dubinina G."/>
            <person name="Orlova M."/>
            <person name="Belousova E."/>
            <person name="Roberts R.J."/>
        </authorList>
    </citation>
    <scope>NUCLEOTIDE SEQUENCE [LARGE SCALE GENOMIC DNA]</scope>
    <source>
        <strain evidence="5">D-401</strain>
    </source>
</reference>
<dbReference type="InterPro" id="IPR042099">
    <property type="entry name" value="ANL_N_sf"/>
</dbReference>
<evidence type="ECO:0000313" key="4">
    <source>
        <dbReference type="EMBL" id="AUI69356.1"/>
    </source>
</evidence>
<keyword evidence="2" id="KW-0067">ATP-binding</keyword>
<feature type="domain" description="AMP-dependent synthetase/ligase" evidence="3">
    <location>
        <begin position="11"/>
        <end position="429"/>
    </location>
</feature>
<dbReference type="CDD" id="cd05907">
    <property type="entry name" value="VL_LC_FACS_like"/>
    <property type="match status" value="1"/>
</dbReference>
<dbReference type="AlphaFoldDB" id="A0A2N9YGM1"/>
<dbReference type="PROSITE" id="PS00455">
    <property type="entry name" value="AMP_BINDING"/>
    <property type="match status" value="1"/>
</dbReference>
<sequence length="602" mass="67968">MTQVITIPALFRQRVSQNPRQVAYQAFDKERKVWHIYTWAAIAEQVARWQVAFAQTGLQAGDRVAILLHNCPEWVIFDQAALGLGLIVVPLHLDDRPENISHIIEEVGAKFLLLEGSLQWKRLYPLRQHFRTVQQIVTTQALTTSAFSDARLVTLTNWLPLEKNNALYSLQASESAPDQLATIVYTAGTTGKPKGVMLSHQNLLTNVRLLVETATQSHVGFTTDDLFLSFLPLSNLLERNAGYYLPLYTATPVAFARSIPQLGIDLAVLRPTVLISVPRIYEQIYQRIYNNLDKCNWFQRRLFDLTLNIGWRQFCYEQKRTAWHPSLLLGGFLRKYIAMPILRSLGGRLRLAVCGGTALPLPVSRFFIGLGLNLLQGYGLIENSTVVTVNRPENNVPESVGIPLPTIEMKLAENGELLTRSACVMLGYWNNPSLTENTIDADGWLHTGDLARQDALGHWYITGYLKEVIVLQHGHSVSPTDIENLILHDALFQQVLVIGDGQPCLSALVVLNQSLWQTIAPTLGITTDDTTHLQNPLVKNRILHRINSYLYQLPAHHHIHHVALFLDAWCIEDDLLTATLRVKRRNIMQHHAAEIALLYQEK</sequence>
<evidence type="ECO:0000256" key="1">
    <source>
        <dbReference type="ARBA" id="ARBA00022741"/>
    </source>
</evidence>
<dbReference type="InterPro" id="IPR000873">
    <property type="entry name" value="AMP-dep_synth/lig_dom"/>
</dbReference>
<dbReference type="GO" id="GO:0004467">
    <property type="term" value="F:long-chain fatty acid-CoA ligase activity"/>
    <property type="evidence" value="ECO:0007669"/>
    <property type="project" value="TreeGrafter"/>
</dbReference>
<evidence type="ECO:0000259" key="3">
    <source>
        <dbReference type="Pfam" id="PF00501"/>
    </source>
</evidence>
<dbReference type="RefSeq" id="WP_062153217.1">
    <property type="nucleotide sequence ID" value="NZ_CP012373.2"/>
</dbReference>
<dbReference type="EMBL" id="CP018889">
    <property type="protein sequence ID" value="AUI69356.1"/>
    <property type="molecule type" value="Genomic_DNA"/>
</dbReference>
<protein>
    <submittedName>
        <fullName evidence="4">AMP-binding protein</fullName>
    </submittedName>
</protein>
<name>A0A2N9YGM1_9GAMM</name>
<dbReference type="SUPFAM" id="SSF56801">
    <property type="entry name" value="Acetyl-CoA synthetase-like"/>
    <property type="match status" value="1"/>
</dbReference>
<dbReference type="PANTHER" id="PTHR43272:SF33">
    <property type="entry name" value="AMP-BINDING DOMAIN-CONTAINING PROTEIN-RELATED"/>
    <property type="match status" value="1"/>
</dbReference>
<gene>
    <name evidence="4" type="ORF">BLE401_12095</name>
</gene>
<accession>A0A2N9YGM1</accession>
<organism evidence="4 5">
    <name type="scientific">Beggiatoa leptomitoformis</name>
    <dbReference type="NCBI Taxonomy" id="288004"/>
    <lineage>
        <taxon>Bacteria</taxon>
        <taxon>Pseudomonadati</taxon>
        <taxon>Pseudomonadota</taxon>
        <taxon>Gammaproteobacteria</taxon>
        <taxon>Thiotrichales</taxon>
        <taxon>Thiotrichaceae</taxon>
        <taxon>Beggiatoa</taxon>
    </lineage>
</organism>
<keyword evidence="5" id="KW-1185">Reference proteome</keyword>
<dbReference type="GO" id="GO:0005524">
    <property type="term" value="F:ATP binding"/>
    <property type="evidence" value="ECO:0007669"/>
    <property type="project" value="UniProtKB-KW"/>
</dbReference>
<dbReference type="OrthoDB" id="9803968at2"/>
<dbReference type="STRING" id="288004.AL038_12170"/>
<keyword evidence="1" id="KW-0547">Nucleotide-binding</keyword>
<dbReference type="KEGG" id="blep:AL038_12170"/>